<proteinExistence type="predicted"/>
<protein>
    <submittedName>
        <fullName evidence="1">Uncharacterized protein</fullName>
    </submittedName>
</protein>
<name>A0A8S5Q8T4_9CAUD</name>
<dbReference type="EMBL" id="BK015605">
    <property type="protein sequence ID" value="DAE15456.1"/>
    <property type="molecule type" value="Genomic_DNA"/>
</dbReference>
<reference evidence="1" key="1">
    <citation type="journal article" date="2021" name="Proc. Natl. Acad. Sci. U.S.A.">
        <title>A Catalog of Tens of Thousands of Viruses from Human Metagenomes Reveals Hidden Associations with Chronic Diseases.</title>
        <authorList>
            <person name="Tisza M.J."/>
            <person name="Buck C.B."/>
        </authorList>
    </citation>
    <scope>NUCLEOTIDE SEQUENCE</scope>
    <source>
        <strain evidence="1">CtjOC2</strain>
    </source>
</reference>
<sequence>MTDHPSIQQMLDSLKYLQEETTLLDEKDEKHLRVVSSWIDLLLDDTDYQEMQNQPELLDKPNDYGTLVTFLPDMPGIGAGAKYIIEISHQGADYITITISDDCKYDACKITQKNLYQLARMALVILLQTENLKTRERNKNEHPSK</sequence>
<accession>A0A8S5Q8T4</accession>
<evidence type="ECO:0000313" key="1">
    <source>
        <dbReference type="EMBL" id="DAE15456.1"/>
    </source>
</evidence>
<organism evidence="1">
    <name type="scientific">Siphoviridae sp. ctjOC2</name>
    <dbReference type="NCBI Taxonomy" id="2825632"/>
    <lineage>
        <taxon>Viruses</taxon>
        <taxon>Duplodnaviria</taxon>
        <taxon>Heunggongvirae</taxon>
        <taxon>Uroviricota</taxon>
        <taxon>Caudoviricetes</taxon>
    </lineage>
</organism>